<dbReference type="Proteomes" id="UP000539642">
    <property type="component" value="Unassembled WGS sequence"/>
</dbReference>
<name>A0A840UMC8_9BACT</name>
<dbReference type="EMBL" id="JACHEO010000004">
    <property type="protein sequence ID" value="MBB5347437.1"/>
    <property type="molecule type" value="Genomic_DNA"/>
</dbReference>
<reference evidence="1 2" key="1">
    <citation type="submission" date="2020-08" db="EMBL/GenBank/DDBJ databases">
        <title>Genomic Encyclopedia of Type Strains, Phase IV (KMG-IV): sequencing the most valuable type-strain genomes for metagenomic binning, comparative biology and taxonomic classification.</title>
        <authorList>
            <person name="Goeker M."/>
        </authorList>
    </citation>
    <scope>NUCLEOTIDE SEQUENCE [LARGE SCALE GENOMIC DNA]</scope>
    <source>
        <strain evidence="1 2">DSM 28570</strain>
    </source>
</reference>
<dbReference type="AlphaFoldDB" id="A0A840UMC8"/>
<gene>
    <name evidence="1" type="ORF">HNQ81_001153</name>
</gene>
<sequence length="90" mass="9965">MKSSSGCEHGGSVFDHAYLANGWKDTLSALTRYFKVMHRPLPGNRFHPPPTCRPAAARVDWRANRFPIYPIPIHFGPNSCTPSGTATRGQ</sequence>
<organism evidence="1 2">
    <name type="scientific">Desulfoprunum benzoelyticum</name>
    <dbReference type="NCBI Taxonomy" id="1506996"/>
    <lineage>
        <taxon>Bacteria</taxon>
        <taxon>Pseudomonadati</taxon>
        <taxon>Thermodesulfobacteriota</taxon>
        <taxon>Desulfobulbia</taxon>
        <taxon>Desulfobulbales</taxon>
        <taxon>Desulfobulbaceae</taxon>
        <taxon>Desulfoprunum</taxon>
    </lineage>
</organism>
<evidence type="ECO:0000313" key="2">
    <source>
        <dbReference type="Proteomes" id="UP000539642"/>
    </source>
</evidence>
<comment type="caution">
    <text evidence="1">The sequence shown here is derived from an EMBL/GenBank/DDBJ whole genome shotgun (WGS) entry which is preliminary data.</text>
</comment>
<keyword evidence="2" id="KW-1185">Reference proteome</keyword>
<accession>A0A840UMC8</accession>
<protein>
    <submittedName>
        <fullName evidence="1">Uncharacterized protein</fullName>
    </submittedName>
</protein>
<evidence type="ECO:0000313" key="1">
    <source>
        <dbReference type="EMBL" id="MBB5347437.1"/>
    </source>
</evidence>
<proteinExistence type="predicted"/>